<reference evidence="1 2" key="1">
    <citation type="submission" date="2019-03" db="EMBL/GenBank/DDBJ databases">
        <title>Single cell metagenomics reveals metabolic interactions within the superorganism composed of flagellate Streblomastix strix and complex community of Bacteroidetes bacteria on its surface.</title>
        <authorList>
            <person name="Treitli S.C."/>
            <person name="Kolisko M."/>
            <person name="Husnik F."/>
            <person name="Keeling P."/>
            <person name="Hampl V."/>
        </authorList>
    </citation>
    <scope>NUCLEOTIDE SEQUENCE [LARGE SCALE GENOMIC DNA]</scope>
    <source>
        <strain evidence="1">ST1C</strain>
    </source>
</reference>
<evidence type="ECO:0000313" key="1">
    <source>
        <dbReference type="EMBL" id="KAA6372957.1"/>
    </source>
</evidence>
<dbReference type="AlphaFoldDB" id="A0A5J4URE3"/>
<gene>
    <name evidence="1" type="ORF">EZS28_031516</name>
</gene>
<dbReference type="EMBL" id="SNRW01013138">
    <property type="protein sequence ID" value="KAA6372957.1"/>
    <property type="molecule type" value="Genomic_DNA"/>
</dbReference>
<protein>
    <submittedName>
        <fullName evidence="1">Uncharacterized protein</fullName>
    </submittedName>
</protein>
<accession>A0A5J4URE3</accession>
<sequence>MNLQVVCTLQFSSDITSLAAVSICGHQFFVVCTQQPNRARIFRLNNIEDDITFQNENKKIWEFAYNPKNQKAQRNIFNQLQFPVSNPMVPIDQQFVQVQIGENKYLQNFCCPQLTVTPIIDMKLDNPASSCLLTTLEKHVKRLGPEEDIMPNEALFGMNLSDKILSKSYLQENQQSNSNFNQIPQQSQIYGNINSIEKDQQYKAYEGALLVVGGQFGIVEYAVIPLAALLLDIPPMKYSSAIDVLKIGMQSKEQKVKHSIHELFTFPPESQIMDLGRPPVELSEDN</sequence>
<comment type="caution">
    <text evidence="1">The sequence shown here is derived from an EMBL/GenBank/DDBJ whole genome shotgun (WGS) entry which is preliminary data.</text>
</comment>
<organism evidence="1 2">
    <name type="scientific">Streblomastix strix</name>
    <dbReference type="NCBI Taxonomy" id="222440"/>
    <lineage>
        <taxon>Eukaryota</taxon>
        <taxon>Metamonada</taxon>
        <taxon>Preaxostyla</taxon>
        <taxon>Oxymonadida</taxon>
        <taxon>Streblomastigidae</taxon>
        <taxon>Streblomastix</taxon>
    </lineage>
</organism>
<name>A0A5J4URE3_9EUKA</name>
<proteinExistence type="predicted"/>
<dbReference type="Proteomes" id="UP000324800">
    <property type="component" value="Unassembled WGS sequence"/>
</dbReference>
<evidence type="ECO:0000313" key="2">
    <source>
        <dbReference type="Proteomes" id="UP000324800"/>
    </source>
</evidence>